<reference evidence="1 2" key="1">
    <citation type="journal article" date="2020" name="bioRxiv">
        <title>Sequence and annotation of 42 cannabis genomes reveals extensive copy number variation in cannabinoid synthesis and pathogen resistance genes.</title>
        <authorList>
            <person name="Mckernan K.J."/>
            <person name="Helbert Y."/>
            <person name="Kane L.T."/>
            <person name="Ebling H."/>
            <person name="Zhang L."/>
            <person name="Liu B."/>
            <person name="Eaton Z."/>
            <person name="Mclaughlin S."/>
            <person name="Kingan S."/>
            <person name="Baybayan P."/>
            <person name="Concepcion G."/>
            <person name="Jordan M."/>
            <person name="Riva A."/>
            <person name="Barbazuk W."/>
            <person name="Harkins T."/>
        </authorList>
    </citation>
    <scope>NUCLEOTIDE SEQUENCE [LARGE SCALE GENOMIC DNA]</scope>
    <source>
        <strain evidence="2">cv. Jamaican Lion 4</strain>
        <tissue evidence="1">Leaf</tissue>
    </source>
</reference>
<comment type="caution">
    <text evidence="1">The sequence shown here is derived from an EMBL/GenBank/DDBJ whole genome shotgun (WGS) entry which is preliminary data.</text>
</comment>
<sequence>MEAKEYEDVHLVSNTTSWSLNIDIIFSSTKGNPGRFSLGRSFLVLETELTTFEVLFFSHLGIETKKFFPSSSIASDHDLRWHMKFEYCSLKKSLITEISSTGAHCNPHPIMFPLFFIIELKWNAYYHFNGGEQHPKMRFGRLNYAKDKPLVGDYGPPGGAYGRPKGFECLKIEFSYSKYTINDHKREQNQQQTVEKYNFHCFGNFHNIITEIVICQATTTDEAFPSAPSHSSYSAEPEALKESTKAPISTPLPLHRLLYDHTLAFGPWPQECCLYPSKRTLCPPKWHPLVALVDR</sequence>
<dbReference type="Proteomes" id="UP000525078">
    <property type="component" value="Unassembled WGS sequence"/>
</dbReference>
<proteinExistence type="predicted"/>
<dbReference type="AlphaFoldDB" id="A0A7J6G5Z8"/>
<dbReference type="EMBL" id="JAATIP010000079">
    <property type="protein sequence ID" value="KAF4377499.1"/>
    <property type="molecule type" value="Genomic_DNA"/>
</dbReference>
<gene>
    <name evidence="1" type="ORF">F8388_024990</name>
</gene>
<accession>A0A7J6G5Z8</accession>
<evidence type="ECO:0000313" key="2">
    <source>
        <dbReference type="Proteomes" id="UP000525078"/>
    </source>
</evidence>
<evidence type="ECO:0000313" key="1">
    <source>
        <dbReference type="EMBL" id="KAF4377499.1"/>
    </source>
</evidence>
<protein>
    <submittedName>
        <fullName evidence="1">Uncharacterized protein</fullName>
    </submittedName>
</protein>
<organism evidence="1 2">
    <name type="scientific">Cannabis sativa</name>
    <name type="common">Hemp</name>
    <name type="synonym">Marijuana</name>
    <dbReference type="NCBI Taxonomy" id="3483"/>
    <lineage>
        <taxon>Eukaryota</taxon>
        <taxon>Viridiplantae</taxon>
        <taxon>Streptophyta</taxon>
        <taxon>Embryophyta</taxon>
        <taxon>Tracheophyta</taxon>
        <taxon>Spermatophyta</taxon>
        <taxon>Magnoliopsida</taxon>
        <taxon>eudicotyledons</taxon>
        <taxon>Gunneridae</taxon>
        <taxon>Pentapetalae</taxon>
        <taxon>rosids</taxon>
        <taxon>fabids</taxon>
        <taxon>Rosales</taxon>
        <taxon>Cannabaceae</taxon>
        <taxon>Cannabis</taxon>
    </lineage>
</organism>
<name>A0A7J6G5Z8_CANSA</name>